<dbReference type="GeneID" id="14919533"/>
<sequence>MSSAAGANTLIVPFVGMLSDHTRGPFGKRKPYILLSAALACGGLLWLPHATGLPDLVASYLMLGIGANMGLPAYFSLMPDNVPLHQRGMASGWSMLFYSLGGFSGGVSMGFLLTATSYEVCSYVIVGVMFGGVAMLIAFSPDSTVDRNKLPAKEVDETGIRADANINGEQRKHKRPWTLGRVIKVTLLAVGKYCYSYFTPFFMGDFMWAWLSTGFFWTGSYTLSNFMQFYYADAFTQPYHIFNAITISNAESAMSVYTGFNVVGTLLFSLLSGKLIDGWFGYRFTDTLGALVVAAGVGVIASSTIYEVTLVGGLATSAQMALNSRVLSKNDKNEDVSNAKDMGMMSNNTNLAQILATSVNGFLLDYFKEYA</sequence>
<dbReference type="PANTHER" id="PTHR23528">
    <property type="match status" value="1"/>
</dbReference>
<keyword evidence="2" id="KW-0812">Transmembrane</keyword>
<evidence type="ECO:0000259" key="3">
    <source>
        <dbReference type="PROSITE" id="PS50850"/>
    </source>
</evidence>
<dbReference type="VEuPathDB" id="AmoebaDB:ACA1_040640"/>
<dbReference type="KEGG" id="acan:ACA1_040640"/>
<protein>
    <submittedName>
        <fullName evidence="4">Transporter, major facilitator subfamily protein</fullName>
    </submittedName>
</protein>
<dbReference type="Gene3D" id="1.20.1250.20">
    <property type="entry name" value="MFS general substrate transporter like domains"/>
    <property type="match status" value="1"/>
</dbReference>
<feature type="transmembrane region" description="Helical" evidence="2">
    <location>
        <begin position="252"/>
        <end position="271"/>
    </location>
</feature>
<dbReference type="InterPro" id="IPR011701">
    <property type="entry name" value="MFS"/>
</dbReference>
<dbReference type="PROSITE" id="PS50850">
    <property type="entry name" value="MFS"/>
    <property type="match status" value="1"/>
</dbReference>
<dbReference type="Pfam" id="PF07690">
    <property type="entry name" value="MFS_1"/>
    <property type="match status" value="1"/>
</dbReference>
<feature type="transmembrane region" description="Helical" evidence="2">
    <location>
        <begin position="57"/>
        <end position="75"/>
    </location>
</feature>
<gene>
    <name evidence="4" type="ORF">ACA1_040640</name>
</gene>
<name>L8H1W1_ACACF</name>
<keyword evidence="2" id="KW-0472">Membrane</keyword>
<evidence type="ECO:0000256" key="2">
    <source>
        <dbReference type="SAM" id="Phobius"/>
    </source>
</evidence>
<feature type="transmembrane region" description="Helical" evidence="2">
    <location>
        <begin position="122"/>
        <end position="139"/>
    </location>
</feature>
<evidence type="ECO:0000256" key="1">
    <source>
        <dbReference type="ARBA" id="ARBA00004141"/>
    </source>
</evidence>
<dbReference type="OrthoDB" id="15994at2759"/>
<dbReference type="RefSeq" id="XP_004340800.1">
    <property type="nucleotide sequence ID" value="XM_004340752.1"/>
</dbReference>
<reference evidence="4 5" key="1">
    <citation type="journal article" date="2013" name="Genome Biol.">
        <title>Genome of Acanthamoeba castellanii highlights extensive lateral gene transfer and early evolution of tyrosine kinase signaling.</title>
        <authorList>
            <person name="Clarke M."/>
            <person name="Lohan A.J."/>
            <person name="Liu B."/>
            <person name="Lagkouvardos I."/>
            <person name="Roy S."/>
            <person name="Zafar N."/>
            <person name="Bertelli C."/>
            <person name="Schilde C."/>
            <person name="Kianianmomeni A."/>
            <person name="Burglin T.R."/>
            <person name="Frech C."/>
            <person name="Turcotte B."/>
            <person name="Kopec K.O."/>
            <person name="Synnott J.M."/>
            <person name="Choo C."/>
            <person name="Paponov I."/>
            <person name="Finkler A."/>
            <person name="Soon Heng Tan C."/>
            <person name="Hutchins A.P."/>
            <person name="Weinmeier T."/>
            <person name="Rattei T."/>
            <person name="Chu J.S."/>
            <person name="Gimenez G."/>
            <person name="Irimia M."/>
            <person name="Rigden D.J."/>
            <person name="Fitzpatrick D.A."/>
            <person name="Lorenzo-Morales J."/>
            <person name="Bateman A."/>
            <person name="Chiu C.H."/>
            <person name="Tang P."/>
            <person name="Hegemann P."/>
            <person name="Fromm H."/>
            <person name="Raoult D."/>
            <person name="Greub G."/>
            <person name="Miranda-Saavedra D."/>
            <person name="Chen N."/>
            <person name="Nash P."/>
            <person name="Ginger M.L."/>
            <person name="Horn M."/>
            <person name="Schaap P."/>
            <person name="Caler L."/>
            <person name="Loftus B."/>
        </authorList>
    </citation>
    <scope>NUCLEOTIDE SEQUENCE [LARGE SCALE GENOMIC DNA]</scope>
    <source>
        <strain evidence="4 5">Neff</strain>
    </source>
</reference>
<keyword evidence="5" id="KW-1185">Reference proteome</keyword>
<dbReference type="Proteomes" id="UP000011083">
    <property type="component" value="Unassembled WGS sequence"/>
</dbReference>
<dbReference type="InterPro" id="IPR036259">
    <property type="entry name" value="MFS_trans_sf"/>
</dbReference>
<feature type="transmembrane region" description="Helical" evidence="2">
    <location>
        <begin position="32"/>
        <end position="51"/>
    </location>
</feature>
<dbReference type="InterPro" id="IPR020846">
    <property type="entry name" value="MFS_dom"/>
</dbReference>
<feature type="domain" description="Major facilitator superfamily (MFS) profile" evidence="3">
    <location>
        <begin position="1"/>
        <end position="371"/>
    </location>
</feature>
<dbReference type="EMBL" id="KB007946">
    <property type="protein sequence ID" value="ELR18748.1"/>
    <property type="molecule type" value="Genomic_DNA"/>
</dbReference>
<dbReference type="SUPFAM" id="SSF103473">
    <property type="entry name" value="MFS general substrate transporter"/>
    <property type="match status" value="1"/>
</dbReference>
<feature type="transmembrane region" description="Helical" evidence="2">
    <location>
        <begin position="208"/>
        <end position="231"/>
    </location>
</feature>
<dbReference type="GO" id="GO:0016020">
    <property type="term" value="C:membrane"/>
    <property type="evidence" value="ECO:0007669"/>
    <property type="project" value="UniProtKB-SubCell"/>
</dbReference>
<accession>L8H1W1</accession>
<evidence type="ECO:0000313" key="5">
    <source>
        <dbReference type="Proteomes" id="UP000011083"/>
    </source>
</evidence>
<comment type="subcellular location">
    <subcellularLocation>
        <location evidence="1">Membrane</location>
        <topology evidence="1">Multi-pass membrane protein</topology>
    </subcellularLocation>
</comment>
<dbReference type="AlphaFoldDB" id="L8H1W1"/>
<evidence type="ECO:0000313" key="4">
    <source>
        <dbReference type="EMBL" id="ELR18748.1"/>
    </source>
</evidence>
<organism evidence="4 5">
    <name type="scientific">Acanthamoeba castellanii (strain ATCC 30010 / Neff)</name>
    <dbReference type="NCBI Taxonomy" id="1257118"/>
    <lineage>
        <taxon>Eukaryota</taxon>
        <taxon>Amoebozoa</taxon>
        <taxon>Discosea</taxon>
        <taxon>Longamoebia</taxon>
        <taxon>Centramoebida</taxon>
        <taxon>Acanthamoebidae</taxon>
        <taxon>Acanthamoeba</taxon>
    </lineage>
</organism>
<feature type="transmembrane region" description="Helical" evidence="2">
    <location>
        <begin position="96"/>
        <end position="116"/>
    </location>
</feature>
<feature type="transmembrane region" description="Helical" evidence="2">
    <location>
        <begin position="291"/>
        <end position="315"/>
    </location>
</feature>
<dbReference type="PANTHER" id="PTHR23528:SF1">
    <property type="entry name" value="MAJOR FACILITATOR SUPERFAMILY (MFS) PROFILE DOMAIN-CONTAINING PROTEIN"/>
    <property type="match status" value="1"/>
</dbReference>
<keyword evidence="2" id="KW-1133">Transmembrane helix</keyword>
<dbReference type="GO" id="GO:0022857">
    <property type="term" value="F:transmembrane transporter activity"/>
    <property type="evidence" value="ECO:0007669"/>
    <property type="project" value="InterPro"/>
</dbReference>
<proteinExistence type="predicted"/>